<dbReference type="Pfam" id="PF03692">
    <property type="entry name" value="CxxCxxCC"/>
    <property type="match status" value="1"/>
</dbReference>
<sequence>MDSLLKDLADFYARLDHFLLPSSRACGICGECCKAVSSLRVYPLEMENIRMHIKNELLLDKFRNFANSDVISIWGSSSGNCPFQEGVLCGIYPVRPYHCRIYGHYDPRGKSLLKGCVYQGHALSYYKREELPMIDELDRLNDAFSKLSNKP</sequence>
<protein>
    <recommendedName>
        <fullName evidence="3">Fe-S-cluster oxidoreductase</fullName>
    </recommendedName>
</protein>
<dbReference type="STRING" id="370438.PTH_0621"/>
<dbReference type="KEGG" id="pth:PTH_0621"/>
<organism evidence="1 2">
    <name type="scientific">Pelotomaculum thermopropionicum (strain DSM 13744 / JCM 10971 / SI)</name>
    <dbReference type="NCBI Taxonomy" id="370438"/>
    <lineage>
        <taxon>Bacteria</taxon>
        <taxon>Bacillati</taxon>
        <taxon>Bacillota</taxon>
        <taxon>Clostridia</taxon>
        <taxon>Eubacteriales</taxon>
        <taxon>Desulfotomaculaceae</taxon>
        <taxon>Pelotomaculum</taxon>
    </lineage>
</organism>
<dbReference type="eggNOG" id="COG0727">
    <property type="taxonomic scope" value="Bacteria"/>
</dbReference>
<dbReference type="HOGENOM" id="CLU_1729650_0_0_9"/>
<dbReference type="InterPro" id="IPR005358">
    <property type="entry name" value="Puta_zinc/iron-chelating_dom"/>
</dbReference>
<evidence type="ECO:0008006" key="3">
    <source>
        <dbReference type="Google" id="ProtNLM"/>
    </source>
</evidence>
<keyword evidence="2" id="KW-1185">Reference proteome</keyword>
<gene>
    <name evidence="1" type="ordered locus">PTH_0621</name>
</gene>
<proteinExistence type="predicted"/>
<name>A5D4L8_PELTS</name>
<reference evidence="2" key="1">
    <citation type="journal article" date="2008" name="Genome Res.">
        <title>The genome of Pelotomaculum thermopropionicum reveals niche-associated evolution in anaerobic microbiota.</title>
        <authorList>
            <person name="Kosaka T."/>
            <person name="Kato S."/>
            <person name="Shimoyama T."/>
            <person name="Ishii S."/>
            <person name="Abe T."/>
            <person name="Watanabe K."/>
        </authorList>
    </citation>
    <scope>NUCLEOTIDE SEQUENCE [LARGE SCALE GENOMIC DNA]</scope>
    <source>
        <strain evidence="2">DSM 13744 / JCM 10971 / SI</strain>
    </source>
</reference>
<evidence type="ECO:0000313" key="2">
    <source>
        <dbReference type="Proteomes" id="UP000006556"/>
    </source>
</evidence>
<dbReference type="AlphaFoldDB" id="A5D4L8"/>
<accession>A5D4L8</accession>
<evidence type="ECO:0000313" key="1">
    <source>
        <dbReference type="EMBL" id="BAF58802.1"/>
    </source>
</evidence>
<dbReference type="Proteomes" id="UP000006556">
    <property type="component" value="Chromosome"/>
</dbReference>
<dbReference type="EMBL" id="AP009389">
    <property type="protein sequence ID" value="BAF58802.1"/>
    <property type="molecule type" value="Genomic_DNA"/>
</dbReference>